<keyword evidence="2" id="KW-1185">Reference proteome</keyword>
<dbReference type="EMBL" id="CACRXK020010038">
    <property type="protein sequence ID" value="CAB4018507.1"/>
    <property type="molecule type" value="Genomic_DNA"/>
</dbReference>
<dbReference type="AlphaFoldDB" id="A0A6S7ILC7"/>
<accession>A0A6S7ILC7</accession>
<comment type="caution">
    <text evidence="1">The sequence shown here is derived from an EMBL/GenBank/DDBJ whole genome shotgun (WGS) entry which is preliminary data.</text>
</comment>
<gene>
    <name evidence="1" type="ORF">PACLA_8A001010</name>
</gene>
<proteinExistence type="predicted"/>
<evidence type="ECO:0000313" key="2">
    <source>
        <dbReference type="Proteomes" id="UP001152795"/>
    </source>
</evidence>
<evidence type="ECO:0000313" key="1">
    <source>
        <dbReference type="EMBL" id="CAB4018507.1"/>
    </source>
</evidence>
<reference evidence="1" key="1">
    <citation type="submission" date="2020-04" db="EMBL/GenBank/DDBJ databases">
        <authorList>
            <person name="Alioto T."/>
            <person name="Alioto T."/>
            <person name="Gomez Garrido J."/>
        </authorList>
    </citation>
    <scope>NUCLEOTIDE SEQUENCE</scope>
    <source>
        <strain evidence="1">A484AB</strain>
    </source>
</reference>
<sequence length="204" mass="22039">MASSSNVLFQPTLASSSSVPFQLTMASSSSVSSLPTMASSSVPFRPVITSASVPLRAAMTSASVLFHPGVSSTNVPFRPEMASSASAFAERQAANFQIAAGAQPRYPVRPRPSPGVFMFGRLPFLHSRVSRCYGCGGKWQDASVNSSSAFRAQYWLVCIYTGEIDGETCITPSLTYFRWSLVVRTRSCGGEDDLIPFLLQEHYD</sequence>
<name>A0A6S7ILC7_PARCT</name>
<dbReference type="Proteomes" id="UP001152795">
    <property type="component" value="Unassembled WGS sequence"/>
</dbReference>
<protein>
    <submittedName>
        <fullName evidence="1">Uncharacterized protein</fullName>
    </submittedName>
</protein>
<organism evidence="1 2">
    <name type="scientific">Paramuricea clavata</name>
    <name type="common">Red gorgonian</name>
    <name type="synonym">Violescent sea-whip</name>
    <dbReference type="NCBI Taxonomy" id="317549"/>
    <lineage>
        <taxon>Eukaryota</taxon>
        <taxon>Metazoa</taxon>
        <taxon>Cnidaria</taxon>
        <taxon>Anthozoa</taxon>
        <taxon>Octocorallia</taxon>
        <taxon>Malacalcyonacea</taxon>
        <taxon>Plexauridae</taxon>
        <taxon>Paramuricea</taxon>
    </lineage>
</organism>